<name>A0A1B4VD50_9GAMM</name>
<organism evidence="1 2">
    <name type="scientific">Sulfurifustis variabilis</name>
    <dbReference type="NCBI Taxonomy" id="1675686"/>
    <lineage>
        <taxon>Bacteria</taxon>
        <taxon>Pseudomonadati</taxon>
        <taxon>Pseudomonadota</taxon>
        <taxon>Gammaproteobacteria</taxon>
        <taxon>Acidiferrobacterales</taxon>
        <taxon>Acidiferrobacteraceae</taxon>
        <taxon>Sulfurifustis</taxon>
    </lineage>
</organism>
<dbReference type="RefSeq" id="WP_148665370.1">
    <property type="nucleotide sequence ID" value="NZ_AP014936.1"/>
</dbReference>
<dbReference type="EMBL" id="AP014936">
    <property type="protein sequence ID" value="BAU47367.1"/>
    <property type="molecule type" value="Genomic_DNA"/>
</dbReference>
<evidence type="ECO:0000313" key="1">
    <source>
        <dbReference type="EMBL" id="BAU47367.1"/>
    </source>
</evidence>
<reference evidence="1 2" key="1">
    <citation type="submission" date="2015-08" db="EMBL/GenBank/DDBJ databases">
        <title>Complete genome sequence of Sulfurifustis variabilis.</title>
        <authorList>
            <person name="Miura A."/>
            <person name="Kojima H."/>
            <person name="Fukui M."/>
        </authorList>
    </citation>
    <scope>NUCLEOTIDE SEQUENCE [LARGE SCALE GENOMIC DNA]</scope>
    <source>
        <strain evidence="2">skN76</strain>
    </source>
</reference>
<accession>A0A1B4VD50</accession>
<evidence type="ECO:0000313" key="2">
    <source>
        <dbReference type="Proteomes" id="UP000218899"/>
    </source>
</evidence>
<gene>
    <name evidence="1" type="ORF">SVA_0788</name>
</gene>
<sequence length="112" mass="12471">MNRYKALSIVLGFATVLGIYAGYWIGASKAQVVFDTMNFLLTSERNTEAIQNIKALNGLREKQIDATLQFMEVRVKGALGYKGIKPDAITLAKDYQRKYCKTGCLGVDNEAR</sequence>
<protein>
    <submittedName>
        <fullName evidence="1">Uncharacterized protein</fullName>
    </submittedName>
</protein>
<keyword evidence="2" id="KW-1185">Reference proteome</keyword>
<dbReference type="OrthoDB" id="9881233at2"/>
<dbReference type="Proteomes" id="UP000218899">
    <property type="component" value="Chromosome"/>
</dbReference>
<dbReference type="KEGG" id="sva:SVA_0788"/>
<proteinExistence type="predicted"/>
<dbReference type="AlphaFoldDB" id="A0A1B4VD50"/>